<proteinExistence type="predicted"/>
<dbReference type="AlphaFoldDB" id="A0A655D9I0"/>
<reference evidence="1 2" key="1">
    <citation type="submission" date="2015-03" db="EMBL/GenBank/DDBJ databases">
        <authorList>
            <consortium name="Pathogen Informatics"/>
        </authorList>
    </citation>
    <scope>NUCLEOTIDE SEQUENCE [LARGE SCALE GENOMIC DNA]</scope>
    <source>
        <strain evidence="1 2">D00501624</strain>
    </source>
</reference>
<evidence type="ECO:0000313" key="1">
    <source>
        <dbReference type="EMBL" id="CNU51953.1"/>
    </source>
</evidence>
<dbReference type="Proteomes" id="UP000039217">
    <property type="component" value="Unassembled WGS sequence"/>
</dbReference>
<sequence>MTGDESFGPETETSAVAEPAAAGWMFVTLNDSGRSPCSAAFFSLWSAMRASVPPMPPSTRLPLFANDTLGSARLLSRLVNWAAVGTSGADAGSNGSGAPKTTGCIWYTTGPPAMIEVTPAAAAPIAAAAVRPAAIDFTIFMVVFFRSFARRLCVWFKLPVHAPGKSVS</sequence>
<name>A0A655D9I0_MYCTX</name>
<evidence type="ECO:0000313" key="2">
    <source>
        <dbReference type="Proteomes" id="UP000039217"/>
    </source>
</evidence>
<protein>
    <submittedName>
        <fullName evidence="1">Uncharacterized protein</fullName>
    </submittedName>
</protein>
<accession>A0A655D9I0</accession>
<dbReference type="EMBL" id="CQQC01000178">
    <property type="protein sequence ID" value="CNU51953.1"/>
    <property type="molecule type" value="Genomic_DNA"/>
</dbReference>
<gene>
    <name evidence="1" type="ORF">ERS007661_00797</name>
</gene>
<organism evidence="1 2">
    <name type="scientific">Mycobacterium tuberculosis</name>
    <dbReference type="NCBI Taxonomy" id="1773"/>
    <lineage>
        <taxon>Bacteria</taxon>
        <taxon>Bacillati</taxon>
        <taxon>Actinomycetota</taxon>
        <taxon>Actinomycetes</taxon>
        <taxon>Mycobacteriales</taxon>
        <taxon>Mycobacteriaceae</taxon>
        <taxon>Mycobacterium</taxon>
        <taxon>Mycobacterium tuberculosis complex</taxon>
    </lineage>
</organism>